<evidence type="ECO:0000313" key="3">
    <source>
        <dbReference type="Proteomes" id="UP000663824"/>
    </source>
</evidence>
<organism evidence="2 3">
    <name type="scientific">Rotaria magnacalcarata</name>
    <dbReference type="NCBI Taxonomy" id="392030"/>
    <lineage>
        <taxon>Eukaryota</taxon>
        <taxon>Metazoa</taxon>
        <taxon>Spiralia</taxon>
        <taxon>Gnathifera</taxon>
        <taxon>Rotifera</taxon>
        <taxon>Eurotatoria</taxon>
        <taxon>Bdelloidea</taxon>
        <taxon>Philodinida</taxon>
        <taxon>Philodinidae</taxon>
        <taxon>Rotaria</taxon>
    </lineage>
</organism>
<protein>
    <submittedName>
        <fullName evidence="2">Uncharacterized protein</fullName>
    </submittedName>
</protein>
<dbReference type="Proteomes" id="UP000663824">
    <property type="component" value="Unassembled WGS sequence"/>
</dbReference>
<name>A0A816Q225_9BILA</name>
<keyword evidence="1" id="KW-0175">Coiled coil</keyword>
<evidence type="ECO:0000256" key="1">
    <source>
        <dbReference type="SAM" id="Coils"/>
    </source>
</evidence>
<feature type="non-terminal residue" evidence="2">
    <location>
        <position position="1"/>
    </location>
</feature>
<dbReference type="EMBL" id="CAJNRE010006454">
    <property type="protein sequence ID" value="CAF2055312.1"/>
    <property type="molecule type" value="Genomic_DNA"/>
</dbReference>
<gene>
    <name evidence="2" type="ORF">MBJ925_LOCUS13930</name>
</gene>
<proteinExistence type="predicted"/>
<sequence length="56" mass="6364">SMISARVMLHFDGLLSVLSDAQLKSAVNTYKEITELMKRASEQRKRSAEDKLVVRI</sequence>
<comment type="caution">
    <text evidence="2">The sequence shown here is derived from an EMBL/GenBank/DDBJ whole genome shotgun (WGS) entry which is preliminary data.</text>
</comment>
<dbReference type="InterPro" id="IPR026728">
    <property type="entry name" value="BLTP3A/B"/>
</dbReference>
<evidence type="ECO:0000313" key="2">
    <source>
        <dbReference type="EMBL" id="CAF2055312.1"/>
    </source>
</evidence>
<feature type="coiled-coil region" evidence="1">
    <location>
        <begin position="23"/>
        <end position="50"/>
    </location>
</feature>
<dbReference type="Pfam" id="PF24917">
    <property type="entry name" value="BLTP3A_B"/>
    <property type="match status" value="1"/>
</dbReference>
<accession>A0A816Q225</accession>
<dbReference type="AlphaFoldDB" id="A0A816Q225"/>
<reference evidence="2" key="1">
    <citation type="submission" date="2021-02" db="EMBL/GenBank/DDBJ databases">
        <authorList>
            <person name="Nowell W R."/>
        </authorList>
    </citation>
    <scope>NUCLEOTIDE SEQUENCE</scope>
</reference>